<organism evidence="3 4">
    <name type="scientific">Rhodococcus pyridinivorans</name>
    <dbReference type="NCBI Taxonomy" id="103816"/>
    <lineage>
        <taxon>Bacteria</taxon>
        <taxon>Bacillati</taxon>
        <taxon>Actinomycetota</taxon>
        <taxon>Actinomycetes</taxon>
        <taxon>Mycobacteriales</taxon>
        <taxon>Nocardiaceae</taxon>
        <taxon>Rhodococcus</taxon>
    </lineage>
</organism>
<keyword evidence="3" id="KW-0614">Plasmid</keyword>
<reference evidence="3 4" key="1">
    <citation type="submission" date="2020-10" db="EMBL/GenBank/DDBJ databases">
        <title>Whole genome sequence of oil-degrading bacteria Rhodococcus pyridinivorans strain 5Ap.</title>
        <authorList>
            <person name="Akhremchuk A.E."/>
            <person name="Valentovich L.N."/>
            <person name="Charniauskaya M.I."/>
            <person name="Bukliarevich H.A."/>
            <person name="Titok M.A."/>
        </authorList>
    </citation>
    <scope>NUCLEOTIDE SEQUENCE [LARGE SCALE GENOMIC DNA]</scope>
    <source>
        <strain evidence="3 4">5Ap</strain>
        <plasmid evidence="3 4">pSID</plasmid>
    </source>
</reference>
<name>A0A7M2XY20_9NOCA</name>
<keyword evidence="2" id="KW-0472">Membrane</keyword>
<accession>A0A7M2XY20</accession>
<dbReference type="EMBL" id="CP063453">
    <property type="protein sequence ID" value="QOW01971.1"/>
    <property type="molecule type" value="Genomic_DNA"/>
</dbReference>
<feature type="transmembrane region" description="Helical" evidence="2">
    <location>
        <begin position="26"/>
        <end position="54"/>
    </location>
</feature>
<protein>
    <submittedName>
        <fullName evidence="3">Uncharacterized protein</fullName>
    </submittedName>
</protein>
<evidence type="ECO:0000313" key="4">
    <source>
        <dbReference type="Proteomes" id="UP000593818"/>
    </source>
</evidence>
<evidence type="ECO:0000256" key="1">
    <source>
        <dbReference type="SAM" id="MobiDB-lite"/>
    </source>
</evidence>
<feature type="transmembrane region" description="Helical" evidence="2">
    <location>
        <begin position="66"/>
        <end position="87"/>
    </location>
</feature>
<feature type="region of interest" description="Disordered" evidence="1">
    <location>
        <begin position="1"/>
        <end position="20"/>
    </location>
</feature>
<dbReference type="RefSeq" id="WP_193904233.1">
    <property type="nucleotide sequence ID" value="NZ_CP063453.1"/>
</dbReference>
<gene>
    <name evidence="3" type="ORF">INP59_26725</name>
</gene>
<dbReference type="AlphaFoldDB" id="A0A7M2XY20"/>
<geneLocation type="plasmid" evidence="3 4">
    <name>pSID</name>
</geneLocation>
<evidence type="ECO:0000256" key="2">
    <source>
        <dbReference type="SAM" id="Phobius"/>
    </source>
</evidence>
<feature type="transmembrane region" description="Helical" evidence="2">
    <location>
        <begin position="130"/>
        <end position="150"/>
    </location>
</feature>
<sequence>MSDEDGYDEDPRSPGRSNETSAGLPIAARVLAVLVPIVTVPATIAVTAVSLLIVERRRVRGRWWATWAALSFLLGVLISGSLLAWVLQPLQLPAWLITSLAGASPADAASGVDGDVGAALRDVATSTAGAAVLGQLLFALPVGFAVTAVFTRVRRFKREKLGEIEGPEFSNWRPVGVLDRMRARRVTEQIRAGHHTIAPIEATS</sequence>
<dbReference type="Proteomes" id="UP000593818">
    <property type="component" value="Plasmid pSID"/>
</dbReference>
<proteinExistence type="predicted"/>
<keyword evidence="2" id="KW-1133">Transmembrane helix</keyword>
<evidence type="ECO:0000313" key="3">
    <source>
        <dbReference type="EMBL" id="QOW01971.1"/>
    </source>
</evidence>
<keyword evidence="4" id="KW-1185">Reference proteome</keyword>
<keyword evidence="2" id="KW-0812">Transmembrane</keyword>